<gene>
    <name evidence="1" type="ORF">QH73_0019490</name>
</gene>
<dbReference type="OrthoDB" id="491070at2"/>
<sequence>MNIFAHSSHFTPQSGGEFDPQRLKVQPFVDPDPFQELTYPTVIAAKQAIAEYLARPLAKLTPGQIAYINATLDSTLNKQVVMEKIRDFFNPLPGSHHAE</sequence>
<name>A0A9X5I653_9CYAN</name>
<keyword evidence="2" id="KW-1185">Reference proteome</keyword>
<evidence type="ECO:0000313" key="1">
    <source>
        <dbReference type="EMBL" id="NHC36795.1"/>
    </source>
</evidence>
<evidence type="ECO:0000313" key="2">
    <source>
        <dbReference type="Proteomes" id="UP000031532"/>
    </source>
</evidence>
<dbReference type="Proteomes" id="UP000031532">
    <property type="component" value="Unassembled WGS sequence"/>
</dbReference>
<protein>
    <submittedName>
        <fullName evidence="1">Uncharacterized protein</fullName>
    </submittedName>
</protein>
<proteinExistence type="predicted"/>
<reference evidence="1 2" key="1">
    <citation type="journal article" date="2015" name="Genome Announc.">
        <title>Draft Genome Sequence of the Terrestrial Cyanobacterium Scytonema millei VB511283, Isolated from Eastern India.</title>
        <authorList>
            <person name="Sen D."/>
            <person name="Chandrababunaidu M.M."/>
            <person name="Singh D."/>
            <person name="Sanghi N."/>
            <person name="Ghorai A."/>
            <person name="Mishra G.P."/>
            <person name="Madduluri M."/>
            <person name="Adhikary S.P."/>
            <person name="Tripathy S."/>
        </authorList>
    </citation>
    <scope>NUCLEOTIDE SEQUENCE [LARGE SCALE GENOMIC DNA]</scope>
    <source>
        <strain evidence="1 2">VB511283</strain>
    </source>
</reference>
<dbReference type="EMBL" id="JTJC03000006">
    <property type="protein sequence ID" value="NHC36795.1"/>
    <property type="molecule type" value="Genomic_DNA"/>
</dbReference>
<comment type="caution">
    <text evidence="1">The sequence shown here is derived from an EMBL/GenBank/DDBJ whole genome shotgun (WGS) entry which is preliminary data.</text>
</comment>
<accession>A0A9X5I653</accession>
<organism evidence="1 2">
    <name type="scientific">Scytonema millei VB511283</name>
    <dbReference type="NCBI Taxonomy" id="1245923"/>
    <lineage>
        <taxon>Bacteria</taxon>
        <taxon>Bacillati</taxon>
        <taxon>Cyanobacteriota</taxon>
        <taxon>Cyanophyceae</taxon>
        <taxon>Nostocales</taxon>
        <taxon>Scytonemataceae</taxon>
        <taxon>Scytonema</taxon>
    </lineage>
</organism>
<dbReference type="AlphaFoldDB" id="A0A9X5I653"/>